<protein>
    <recommendedName>
        <fullName evidence="9">C2H2-type domain-containing protein</fullName>
    </recommendedName>
</protein>
<dbReference type="InterPro" id="IPR036236">
    <property type="entry name" value="Znf_C2H2_sf"/>
</dbReference>
<name>A0AAN8ZZF4_HALRR</name>
<dbReference type="Pfam" id="PF00096">
    <property type="entry name" value="zf-C2H2"/>
    <property type="match status" value="2"/>
</dbReference>
<dbReference type="Proteomes" id="UP001381693">
    <property type="component" value="Unassembled WGS sequence"/>
</dbReference>
<comment type="subcellular location">
    <subcellularLocation>
        <location evidence="1">Nucleus</location>
    </subcellularLocation>
</comment>
<evidence type="ECO:0000259" key="9">
    <source>
        <dbReference type="PROSITE" id="PS50157"/>
    </source>
</evidence>
<dbReference type="InterPro" id="IPR013087">
    <property type="entry name" value="Znf_C2H2_type"/>
</dbReference>
<evidence type="ECO:0000313" key="10">
    <source>
        <dbReference type="EMBL" id="KAK7068934.1"/>
    </source>
</evidence>
<dbReference type="AlphaFoldDB" id="A0AAN8ZZF4"/>
<dbReference type="GO" id="GO:0008270">
    <property type="term" value="F:zinc ion binding"/>
    <property type="evidence" value="ECO:0007669"/>
    <property type="project" value="UniProtKB-KW"/>
</dbReference>
<keyword evidence="4 7" id="KW-0863">Zinc-finger</keyword>
<evidence type="ECO:0000256" key="4">
    <source>
        <dbReference type="ARBA" id="ARBA00022771"/>
    </source>
</evidence>
<organism evidence="10 11">
    <name type="scientific">Halocaridina rubra</name>
    <name type="common">Hawaiian red shrimp</name>
    <dbReference type="NCBI Taxonomy" id="373956"/>
    <lineage>
        <taxon>Eukaryota</taxon>
        <taxon>Metazoa</taxon>
        <taxon>Ecdysozoa</taxon>
        <taxon>Arthropoda</taxon>
        <taxon>Crustacea</taxon>
        <taxon>Multicrustacea</taxon>
        <taxon>Malacostraca</taxon>
        <taxon>Eumalacostraca</taxon>
        <taxon>Eucarida</taxon>
        <taxon>Decapoda</taxon>
        <taxon>Pleocyemata</taxon>
        <taxon>Caridea</taxon>
        <taxon>Atyoidea</taxon>
        <taxon>Atyidae</taxon>
        <taxon>Halocaridina</taxon>
    </lineage>
</organism>
<dbReference type="GO" id="GO:0000978">
    <property type="term" value="F:RNA polymerase II cis-regulatory region sequence-specific DNA binding"/>
    <property type="evidence" value="ECO:0007669"/>
    <property type="project" value="TreeGrafter"/>
</dbReference>
<feature type="domain" description="C2H2-type" evidence="9">
    <location>
        <begin position="460"/>
        <end position="484"/>
    </location>
</feature>
<comment type="caution">
    <text evidence="10">The sequence shown here is derived from an EMBL/GenBank/DDBJ whole genome shotgun (WGS) entry which is preliminary data.</text>
</comment>
<keyword evidence="5" id="KW-0862">Zinc</keyword>
<dbReference type="PANTHER" id="PTHR23235">
    <property type="entry name" value="KRUEPPEL-LIKE TRANSCRIPTION FACTOR"/>
    <property type="match status" value="1"/>
</dbReference>
<dbReference type="PROSITE" id="PS50157">
    <property type="entry name" value="ZINC_FINGER_C2H2_2"/>
    <property type="match status" value="4"/>
</dbReference>
<reference evidence="10 11" key="1">
    <citation type="submission" date="2023-11" db="EMBL/GenBank/DDBJ databases">
        <title>Halocaridina rubra genome assembly.</title>
        <authorList>
            <person name="Smith C."/>
        </authorList>
    </citation>
    <scope>NUCLEOTIDE SEQUENCE [LARGE SCALE GENOMIC DNA]</scope>
    <source>
        <strain evidence="10">EP-1</strain>
        <tissue evidence="10">Whole</tissue>
    </source>
</reference>
<dbReference type="FunFam" id="3.30.160.60:FF:000512">
    <property type="entry name" value="zinc finger protein 197 isoform X1"/>
    <property type="match status" value="2"/>
</dbReference>
<feature type="domain" description="C2H2-type" evidence="9">
    <location>
        <begin position="432"/>
        <end position="459"/>
    </location>
</feature>
<evidence type="ECO:0000256" key="8">
    <source>
        <dbReference type="SAM" id="MobiDB-lite"/>
    </source>
</evidence>
<dbReference type="InterPro" id="IPR056436">
    <property type="entry name" value="Znf-C2H2_ZIC1-5/GLI1-3-like"/>
</dbReference>
<evidence type="ECO:0000313" key="11">
    <source>
        <dbReference type="Proteomes" id="UP001381693"/>
    </source>
</evidence>
<feature type="domain" description="C2H2-type" evidence="9">
    <location>
        <begin position="321"/>
        <end position="348"/>
    </location>
</feature>
<evidence type="ECO:0000256" key="3">
    <source>
        <dbReference type="ARBA" id="ARBA00022737"/>
    </source>
</evidence>
<dbReference type="SMART" id="SM00355">
    <property type="entry name" value="ZnF_C2H2"/>
    <property type="match status" value="6"/>
</dbReference>
<dbReference type="Pfam" id="PF23561">
    <property type="entry name" value="zf-C2H2_15"/>
    <property type="match status" value="1"/>
</dbReference>
<dbReference type="Gene3D" id="3.30.160.60">
    <property type="entry name" value="Classic Zinc Finger"/>
    <property type="match status" value="6"/>
</dbReference>
<dbReference type="PROSITE" id="PS00028">
    <property type="entry name" value="ZINC_FINGER_C2H2_1"/>
    <property type="match status" value="4"/>
</dbReference>
<evidence type="ECO:0000256" key="5">
    <source>
        <dbReference type="ARBA" id="ARBA00022833"/>
    </source>
</evidence>
<sequence>MEGDLGTISLPQPCTDLPDIAQFLSIYMSEEESLALQEGKQPGTNIQHSVFSVGEMIPVATPSGDSDFSIMSLVGPGQTISALRPVGEGEEEMSALDKGVLTVLRDNCDSSHITELTSYVIKPTTEEASLYKTYSTVNPVVPVSVSEPEPVPVKNTPSKTGNKNGQEQGKRHVCEICTKSFSRSDKLTLHRRTHTGEKPYACFCGKRFARSDHLKVHSLKHKLNPEVRRQMLLDAKKNKQTIPVLSQENFGLKQEGGVEGSTDLTTLELSVIKQEPLDGTPFKEGVEGSTDLTTLELSVIKQEPLGGAHLNIPSVDETVKEECNVCGKLFGSVYKLSRHLRTHTGEKPYVCFCGDRFGRSDVLRSHQKSKHIPYCTEVVEQPSADTIIHPSGGADVATQTTLGLETIYQLSQDAPKAKVKKVKQMKTTDGVYTCEYCAKEFKAGYKLTVHLRYHTGEKPYVCDFCGKAFARRDHMKKHRNIHTK</sequence>
<feature type="region of interest" description="Disordered" evidence="8">
    <location>
        <begin position="147"/>
        <end position="167"/>
    </location>
</feature>
<accession>A0AAN8ZZF4</accession>
<evidence type="ECO:0000256" key="7">
    <source>
        <dbReference type="PROSITE-ProRule" id="PRU00042"/>
    </source>
</evidence>
<proteinExistence type="predicted"/>
<keyword evidence="2" id="KW-0479">Metal-binding</keyword>
<dbReference type="GO" id="GO:0000981">
    <property type="term" value="F:DNA-binding transcription factor activity, RNA polymerase II-specific"/>
    <property type="evidence" value="ECO:0007669"/>
    <property type="project" value="TreeGrafter"/>
</dbReference>
<dbReference type="GO" id="GO:0005634">
    <property type="term" value="C:nucleus"/>
    <property type="evidence" value="ECO:0007669"/>
    <property type="project" value="UniProtKB-SubCell"/>
</dbReference>
<feature type="compositionally biased region" description="Polar residues" evidence="8">
    <location>
        <begin position="155"/>
        <end position="167"/>
    </location>
</feature>
<dbReference type="SUPFAM" id="SSF57667">
    <property type="entry name" value="beta-beta-alpha zinc fingers"/>
    <property type="match status" value="3"/>
</dbReference>
<gene>
    <name evidence="10" type="ORF">SK128_008286</name>
</gene>
<keyword evidence="11" id="KW-1185">Reference proteome</keyword>
<dbReference type="FunFam" id="3.30.160.60:FF:000100">
    <property type="entry name" value="Zinc finger 45-like"/>
    <property type="match status" value="1"/>
</dbReference>
<dbReference type="EMBL" id="JAXCGZ010017075">
    <property type="protein sequence ID" value="KAK7068934.1"/>
    <property type="molecule type" value="Genomic_DNA"/>
</dbReference>
<feature type="domain" description="C2H2-type" evidence="9">
    <location>
        <begin position="172"/>
        <end position="199"/>
    </location>
</feature>
<evidence type="ECO:0000256" key="6">
    <source>
        <dbReference type="ARBA" id="ARBA00023242"/>
    </source>
</evidence>
<evidence type="ECO:0000256" key="1">
    <source>
        <dbReference type="ARBA" id="ARBA00004123"/>
    </source>
</evidence>
<keyword evidence="3" id="KW-0677">Repeat</keyword>
<dbReference type="Pfam" id="PF13894">
    <property type="entry name" value="zf-C2H2_4"/>
    <property type="match status" value="1"/>
</dbReference>
<dbReference type="FunFam" id="3.30.160.60:FF:001498">
    <property type="entry name" value="Zinc finger protein 404"/>
    <property type="match status" value="1"/>
</dbReference>
<dbReference type="PANTHER" id="PTHR23235:SF120">
    <property type="entry name" value="KRUPPEL-LIKE FACTOR 15"/>
    <property type="match status" value="1"/>
</dbReference>
<keyword evidence="6" id="KW-0539">Nucleus</keyword>
<evidence type="ECO:0000256" key="2">
    <source>
        <dbReference type="ARBA" id="ARBA00022723"/>
    </source>
</evidence>